<sequence length="323" mass="37857">MKIVIWGHPLGTHTHSYSNHGYYRAFKQLGHDVHWFPDEEPPEDFDFSNTIFIGEGDSGAKHIPINDTSTYFMMYLPDPRRFDGVKNLIDVRLTAKNCKDHIYDFSFDASKCKSMGPSVWFEPKKEGLIHFKNDYVDAEIPDTNKMYISWATDLLPDEIDFDEMYREREKAIWFCGTISPHGQAENWSNWEPFIEQCSSHGLDFHYNDVWQNPLSFADVMDLTRRSMLGIDIRGKWHVETRVVTCRVFKNISYGHLGMTNSEQIYQEMDGNMIYNPDPAQLFHDGMKNRTNFDLIRKGMQYVKENHTYINRATSLLKVFEEVS</sequence>
<evidence type="ECO:0000313" key="2">
    <source>
        <dbReference type="Proteomes" id="UP000221247"/>
    </source>
</evidence>
<protein>
    <submittedName>
        <fullName evidence="1">Uncharacterized protein</fullName>
    </submittedName>
</protein>
<keyword evidence="2" id="KW-1185">Reference proteome</keyword>
<name>A0A222YXP7_9CAUD</name>
<gene>
    <name evidence="1" type="primary">220</name>
    <name evidence="1" type="ORF">PBI_BELLAMY_220</name>
</gene>
<proteinExistence type="predicted"/>
<dbReference type="KEGG" id="vg:54981550"/>
<dbReference type="GeneID" id="54981550"/>
<dbReference type="EMBL" id="MF351863">
    <property type="protein sequence ID" value="ASR76256.1"/>
    <property type="molecule type" value="Genomic_DNA"/>
</dbReference>
<evidence type="ECO:0000313" key="1">
    <source>
        <dbReference type="EMBL" id="ASR76256.1"/>
    </source>
</evidence>
<dbReference type="RefSeq" id="YP_009791369.1">
    <property type="nucleotide sequence ID" value="NC_047838.1"/>
</dbReference>
<reference evidence="1 2" key="1">
    <citation type="submission" date="2017-06" db="EMBL/GenBank/DDBJ databases">
        <authorList>
            <person name="Kim H.J."/>
            <person name="Triplett B.A."/>
        </authorList>
    </citation>
    <scope>NUCLEOTIDE SEQUENCE [LARGE SCALE GENOMIC DNA]</scope>
</reference>
<accession>A0A222YXP7</accession>
<dbReference type="Proteomes" id="UP000221247">
    <property type="component" value="Segment"/>
</dbReference>
<organism evidence="1 2">
    <name type="scientific">Synechococcus phage Bellamy</name>
    <dbReference type="NCBI Taxonomy" id="2023996"/>
    <lineage>
        <taxon>Viruses</taxon>
        <taxon>Duplodnaviria</taxon>
        <taxon>Heunggongvirae</taxon>
        <taxon>Uroviricota</taxon>
        <taxon>Caudoviricetes</taxon>
        <taxon>Pantevenvirales</taxon>
        <taxon>Kyanoviridae</taxon>
        <taxon>Bellamyvirus</taxon>
        <taxon>Bellamyvirus bellamy</taxon>
    </lineage>
</organism>